<dbReference type="EMBL" id="CAAALY010244482">
    <property type="protein sequence ID" value="VEL32672.1"/>
    <property type="molecule type" value="Genomic_DNA"/>
</dbReference>
<dbReference type="OrthoDB" id="14833at2759"/>
<organism evidence="1 2">
    <name type="scientific">Protopolystoma xenopodis</name>
    <dbReference type="NCBI Taxonomy" id="117903"/>
    <lineage>
        <taxon>Eukaryota</taxon>
        <taxon>Metazoa</taxon>
        <taxon>Spiralia</taxon>
        <taxon>Lophotrochozoa</taxon>
        <taxon>Platyhelminthes</taxon>
        <taxon>Monogenea</taxon>
        <taxon>Polyopisthocotylea</taxon>
        <taxon>Polystomatidea</taxon>
        <taxon>Polystomatidae</taxon>
        <taxon>Protopolystoma</taxon>
    </lineage>
</organism>
<evidence type="ECO:0008006" key="3">
    <source>
        <dbReference type="Google" id="ProtNLM"/>
    </source>
</evidence>
<sequence length="182" mass="19628">MSTGISIGDNIWYLRSRNVKECMSWILAIEHHKLVFDSGYTSPTYNYVRSTNNSANIDFSSSASASSSHLNGMLLSGPAYQVTSPSCHAQLPVGHSFTQTPLACSTGLVSRTFECPRSSVSSGFAPAISSMLAESCETTSGQASLSDSSIRDTTCLCATGDCEIDLHETRLHEKLAELDIFR</sequence>
<reference evidence="1" key="1">
    <citation type="submission" date="2018-11" db="EMBL/GenBank/DDBJ databases">
        <authorList>
            <consortium name="Pathogen Informatics"/>
        </authorList>
    </citation>
    <scope>NUCLEOTIDE SEQUENCE</scope>
</reference>
<gene>
    <name evidence="1" type="ORF">PXEA_LOCUS26112</name>
</gene>
<protein>
    <recommendedName>
        <fullName evidence="3">PH domain-containing protein</fullName>
    </recommendedName>
</protein>
<keyword evidence="2" id="KW-1185">Reference proteome</keyword>
<accession>A0A448XAZ7</accession>
<dbReference type="AlphaFoldDB" id="A0A448XAZ7"/>
<name>A0A448XAZ7_9PLAT</name>
<proteinExistence type="predicted"/>
<comment type="caution">
    <text evidence="1">The sequence shown here is derived from an EMBL/GenBank/DDBJ whole genome shotgun (WGS) entry which is preliminary data.</text>
</comment>
<dbReference type="Proteomes" id="UP000784294">
    <property type="component" value="Unassembled WGS sequence"/>
</dbReference>
<evidence type="ECO:0000313" key="1">
    <source>
        <dbReference type="EMBL" id="VEL32672.1"/>
    </source>
</evidence>
<evidence type="ECO:0000313" key="2">
    <source>
        <dbReference type="Proteomes" id="UP000784294"/>
    </source>
</evidence>